<evidence type="ECO:0000313" key="2">
    <source>
        <dbReference type="Proteomes" id="UP001281761"/>
    </source>
</evidence>
<name>A0ABQ9WS83_9EUKA</name>
<accession>A0ABQ9WS83</accession>
<proteinExistence type="predicted"/>
<sequence>MTLSSAGTEDNSHRVSSVDSERLINLSPSLYSPTHPISSLKTPLSLVRKLVKSGVCLSSSSSLLAFTGEVRFGVLDAATPVPKLGESLGWDVKEPRSVVDACRNTPTFSASIVSDVQSRRSPSFHTLSRLSAFQCDARMICSFDASSVNGIARITNVEFGPTRDIVLISSSIRTTLFRLISVHHCVFMKLIILLSQRNDSSTTQVKYRRRSDFGYTQI</sequence>
<keyword evidence="2" id="KW-1185">Reference proteome</keyword>
<dbReference type="Proteomes" id="UP001281761">
    <property type="component" value="Unassembled WGS sequence"/>
</dbReference>
<protein>
    <submittedName>
        <fullName evidence="1">Uncharacterized protein</fullName>
    </submittedName>
</protein>
<evidence type="ECO:0000313" key="1">
    <source>
        <dbReference type="EMBL" id="KAK2942353.1"/>
    </source>
</evidence>
<dbReference type="EMBL" id="JARBJD010000414">
    <property type="protein sequence ID" value="KAK2942353.1"/>
    <property type="molecule type" value="Genomic_DNA"/>
</dbReference>
<organism evidence="1 2">
    <name type="scientific">Blattamonas nauphoetae</name>
    <dbReference type="NCBI Taxonomy" id="2049346"/>
    <lineage>
        <taxon>Eukaryota</taxon>
        <taxon>Metamonada</taxon>
        <taxon>Preaxostyla</taxon>
        <taxon>Oxymonadida</taxon>
        <taxon>Blattamonas</taxon>
    </lineage>
</organism>
<comment type="caution">
    <text evidence="1">The sequence shown here is derived from an EMBL/GenBank/DDBJ whole genome shotgun (WGS) entry which is preliminary data.</text>
</comment>
<gene>
    <name evidence="1" type="ORF">BLNAU_22740</name>
</gene>
<reference evidence="1 2" key="1">
    <citation type="journal article" date="2022" name="bioRxiv">
        <title>Genomics of Preaxostyla Flagellates Illuminates Evolutionary Transitions and the Path Towards Mitochondrial Loss.</title>
        <authorList>
            <person name="Novak L.V.F."/>
            <person name="Treitli S.C."/>
            <person name="Pyrih J."/>
            <person name="Halakuc P."/>
            <person name="Pipaliya S.V."/>
            <person name="Vacek V."/>
            <person name="Brzon O."/>
            <person name="Soukal P."/>
            <person name="Eme L."/>
            <person name="Dacks J.B."/>
            <person name="Karnkowska A."/>
            <person name="Elias M."/>
            <person name="Hampl V."/>
        </authorList>
    </citation>
    <scope>NUCLEOTIDE SEQUENCE [LARGE SCALE GENOMIC DNA]</scope>
    <source>
        <strain evidence="1">NAU3</strain>
        <tissue evidence="1">Gut</tissue>
    </source>
</reference>